<dbReference type="AlphaFoldDB" id="A0A6N3CCL2"/>
<protein>
    <submittedName>
        <fullName evidence="1">Uncharacterized protein</fullName>
    </submittedName>
</protein>
<evidence type="ECO:0000313" key="1">
    <source>
        <dbReference type="EMBL" id="VYU13104.1"/>
    </source>
</evidence>
<dbReference type="EMBL" id="CACRTV010000041">
    <property type="protein sequence ID" value="VYU13104.1"/>
    <property type="molecule type" value="Genomic_DNA"/>
</dbReference>
<accession>A0A6N3CCL2</accession>
<name>A0A6N3CCL2_9CLOT</name>
<gene>
    <name evidence="1" type="ORF">CPLFYP93_01460</name>
</gene>
<reference evidence="1" key="1">
    <citation type="submission" date="2019-11" db="EMBL/GenBank/DDBJ databases">
        <authorList>
            <person name="Feng L."/>
        </authorList>
    </citation>
    <scope>NUCLEOTIDE SEQUENCE</scope>
    <source>
        <strain evidence="1">CParaputrificumLFYP93</strain>
    </source>
</reference>
<proteinExistence type="predicted"/>
<organism evidence="1">
    <name type="scientific">Clostridium paraputrificum</name>
    <dbReference type="NCBI Taxonomy" id="29363"/>
    <lineage>
        <taxon>Bacteria</taxon>
        <taxon>Bacillati</taxon>
        <taxon>Bacillota</taxon>
        <taxon>Clostridia</taxon>
        <taxon>Eubacteriales</taxon>
        <taxon>Clostridiaceae</taxon>
        <taxon>Clostridium</taxon>
    </lineage>
</organism>
<sequence length="39" mass="4107">MRKIKNLTAVALTVLCLGGVLGFNAGIAPCNETKPIMFT</sequence>